<dbReference type="GO" id="GO:0000785">
    <property type="term" value="C:chromatin"/>
    <property type="evidence" value="ECO:0007669"/>
    <property type="project" value="TreeGrafter"/>
</dbReference>
<dbReference type="RefSeq" id="XP_013891457.1">
    <property type="nucleotide sequence ID" value="XM_014036003.1"/>
</dbReference>
<dbReference type="GO" id="GO:0005524">
    <property type="term" value="F:ATP binding"/>
    <property type="evidence" value="ECO:0007669"/>
    <property type="project" value="InterPro"/>
</dbReference>
<keyword evidence="4" id="KW-0378">Hydrolase</keyword>
<dbReference type="PANTHER" id="PTHR45623:SF17">
    <property type="entry name" value="CHROMODOMAIN-HELICASE-DNA-BINDING PROTEIN 3-RELATED"/>
    <property type="match status" value="1"/>
</dbReference>
<reference evidence="4 5" key="1">
    <citation type="journal article" date="2013" name="BMC Genomics">
        <title>Reconstruction of the lipid metabolism for the microalga Monoraphidium neglectum from its genome sequence reveals characteristics suitable for biofuel production.</title>
        <authorList>
            <person name="Bogen C."/>
            <person name="Al-Dilaimi A."/>
            <person name="Albersmeier A."/>
            <person name="Wichmann J."/>
            <person name="Grundmann M."/>
            <person name="Rupp O."/>
            <person name="Lauersen K.J."/>
            <person name="Blifernez-Klassen O."/>
            <person name="Kalinowski J."/>
            <person name="Goesmann A."/>
            <person name="Mussgnug J.H."/>
            <person name="Kruse O."/>
        </authorList>
    </citation>
    <scope>NUCLEOTIDE SEQUENCE [LARGE SCALE GENOMIC DNA]</scope>
    <source>
        <strain evidence="4 5">SAG 48.87</strain>
    </source>
</reference>
<dbReference type="GO" id="GO:0016887">
    <property type="term" value="F:ATP hydrolysis activity"/>
    <property type="evidence" value="ECO:0007669"/>
    <property type="project" value="TreeGrafter"/>
</dbReference>
<evidence type="ECO:0000256" key="2">
    <source>
        <dbReference type="ARBA" id="ARBA00023242"/>
    </source>
</evidence>
<evidence type="ECO:0000313" key="5">
    <source>
        <dbReference type="Proteomes" id="UP000054498"/>
    </source>
</evidence>
<protein>
    <submittedName>
        <fullName evidence="4">CHD3-type chromatin-remodeling factor PICKLE</fullName>
        <ecNumber evidence="4">3.6.1.-</ecNumber>
    </submittedName>
</protein>
<dbReference type="AlphaFoldDB" id="A0A0D2IWS4"/>
<dbReference type="Gene3D" id="3.40.50.300">
    <property type="entry name" value="P-loop containing nucleotide triphosphate hydrolases"/>
    <property type="match status" value="1"/>
</dbReference>
<dbReference type="GO" id="GO:0003677">
    <property type="term" value="F:DNA binding"/>
    <property type="evidence" value="ECO:0007669"/>
    <property type="project" value="TreeGrafter"/>
</dbReference>
<feature type="domain" description="SNF2 N-terminal" evidence="3">
    <location>
        <begin position="2"/>
        <end position="85"/>
    </location>
</feature>
<dbReference type="Pfam" id="PF00176">
    <property type="entry name" value="SNF2-rel_dom"/>
    <property type="match status" value="1"/>
</dbReference>
<dbReference type="GO" id="GO:0005634">
    <property type="term" value="C:nucleus"/>
    <property type="evidence" value="ECO:0007669"/>
    <property type="project" value="UniProtKB-SubCell"/>
</dbReference>
<dbReference type="InterPro" id="IPR000330">
    <property type="entry name" value="SNF2_N"/>
</dbReference>
<dbReference type="GO" id="GO:0140658">
    <property type="term" value="F:ATP-dependent chromatin remodeler activity"/>
    <property type="evidence" value="ECO:0007669"/>
    <property type="project" value="TreeGrafter"/>
</dbReference>
<dbReference type="EC" id="3.6.1.-" evidence="4"/>
<accession>A0A0D2IWS4</accession>
<dbReference type="STRING" id="145388.A0A0D2IWS4"/>
<dbReference type="PANTHER" id="PTHR45623">
    <property type="entry name" value="CHROMODOMAIN-HELICASE-DNA-BINDING PROTEIN 3-RELATED-RELATED"/>
    <property type="match status" value="1"/>
</dbReference>
<dbReference type="Gene3D" id="3.40.50.10810">
    <property type="entry name" value="Tandem AAA-ATPase domain"/>
    <property type="match status" value="1"/>
</dbReference>
<dbReference type="SUPFAM" id="SSF52540">
    <property type="entry name" value="P-loop containing nucleoside triphosphate hydrolases"/>
    <property type="match status" value="1"/>
</dbReference>
<dbReference type="GO" id="GO:0003682">
    <property type="term" value="F:chromatin binding"/>
    <property type="evidence" value="ECO:0007669"/>
    <property type="project" value="TreeGrafter"/>
</dbReference>
<keyword evidence="2" id="KW-0539">Nucleus</keyword>
<dbReference type="EMBL" id="KK105622">
    <property type="protein sequence ID" value="KIY92437.1"/>
    <property type="molecule type" value="Genomic_DNA"/>
</dbReference>
<dbReference type="KEGG" id="mng:MNEG_15525"/>
<evidence type="ECO:0000256" key="1">
    <source>
        <dbReference type="ARBA" id="ARBA00004123"/>
    </source>
</evidence>
<evidence type="ECO:0000259" key="3">
    <source>
        <dbReference type="Pfam" id="PF00176"/>
    </source>
</evidence>
<name>A0A0D2IWS4_9CHLO</name>
<dbReference type="GO" id="GO:0042393">
    <property type="term" value="F:histone binding"/>
    <property type="evidence" value="ECO:0007669"/>
    <property type="project" value="TreeGrafter"/>
</dbReference>
<dbReference type="InterPro" id="IPR027417">
    <property type="entry name" value="P-loop_NTPase"/>
</dbReference>
<keyword evidence="5" id="KW-1185">Reference proteome</keyword>
<dbReference type="InterPro" id="IPR038718">
    <property type="entry name" value="SNF2-like_sf"/>
</dbReference>
<sequence length="122" mass="13805">MHFLDPEKFADPEMVAQEFHDLNHQEQVSELHSRLKPHLLRRVKKDVLKQLPPKMEQIVRVELSAKQREWYKMILTKNFGALATLGGKGNAGAMKLRNLAWSVASLGGGETPGSFIEWGNLS</sequence>
<dbReference type="OrthoDB" id="1746101at2759"/>
<organism evidence="4 5">
    <name type="scientific">Monoraphidium neglectum</name>
    <dbReference type="NCBI Taxonomy" id="145388"/>
    <lineage>
        <taxon>Eukaryota</taxon>
        <taxon>Viridiplantae</taxon>
        <taxon>Chlorophyta</taxon>
        <taxon>core chlorophytes</taxon>
        <taxon>Chlorophyceae</taxon>
        <taxon>CS clade</taxon>
        <taxon>Sphaeropleales</taxon>
        <taxon>Selenastraceae</taxon>
        <taxon>Monoraphidium</taxon>
    </lineage>
</organism>
<gene>
    <name evidence="4" type="ORF">MNEG_15525</name>
</gene>
<dbReference type="Proteomes" id="UP000054498">
    <property type="component" value="Unassembled WGS sequence"/>
</dbReference>
<dbReference type="GeneID" id="25733195"/>
<proteinExistence type="predicted"/>
<evidence type="ECO:0000313" key="4">
    <source>
        <dbReference type="EMBL" id="KIY92437.1"/>
    </source>
</evidence>
<comment type="subcellular location">
    <subcellularLocation>
        <location evidence="1">Nucleus</location>
    </subcellularLocation>
</comment>